<protein>
    <submittedName>
        <fullName evidence="2">Uncharacterized protein</fullName>
    </submittedName>
</protein>
<name>A0A397TIF9_9GLOM</name>
<feature type="compositionally biased region" description="Basic and acidic residues" evidence="1">
    <location>
        <begin position="10"/>
        <end position="24"/>
    </location>
</feature>
<accession>A0A397TIF9</accession>
<proteinExistence type="predicted"/>
<dbReference type="EMBL" id="QKYT01000022">
    <property type="protein sequence ID" value="RIA98020.1"/>
    <property type="molecule type" value="Genomic_DNA"/>
</dbReference>
<dbReference type="Proteomes" id="UP000265703">
    <property type="component" value="Unassembled WGS sequence"/>
</dbReference>
<evidence type="ECO:0000313" key="2">
    <source>
        <dbReference type="EMBL" id="RIA98020.1"/>
    </source>
</evidence>
<sequence>MTRPFKRKTNIKEQEQDNMQKNKIELYGPSGSFTKAAKGTAKITTFMSKRQLIPDDFDDVLDDMENEEPNCQLDLNKRIEILKIKLKE</sequence>
<evidence type="ECO:0000256" key="1">
    <source>
        <dbReference type="SAM" id="MobiDB-lite"/>
    </source>
</evidence>
<keyword evidence="3" id="KW-1185">Reference proteome</keyword>
<gene>
    <name evidence="2" type="ORF">C1645_813409</name>
</gene>
<organism evidence="2 3">
    <name type="scientific">Glomus cerebriforme</name>
    <dbReference type="NCBI Taxonomy" id="658196"/>
    <lineage>
        <taxon>Eukaryota</taxon>
        <taxon>Fungi</taxon>
        <taxon>Fungi incertae sedis</taxon>
        <taxon>Mucoromycota</taxon>
        <taxon>Glomeromycotina</taxon>
        <taxon>Glomeromycetes</taxon>
        <taxon>Glomerales</taxon>
        <taxon>Glomeraceae</taxon>
        <taxon>Glomus</taxon>
    </lineage>
</organism>
<comment type="caution">
    <text evidence="2">The sequence shown here is derived from an EMBL/GenBank/DDBJ whole genome shotgun (WGS) entry which is preliminary data.</text>
</comment>
<dbReference type="AlphaFoldDB" id="A0A397TIF9"/>
<evidence type="ECO:0000313" key="3">
    <source>
        <dbReference type="Proteomes" id="UP000265703"/>
    </source>
</evidence>
<feature type="region of interest" description="Disordered" evidence="1">
    <location>
        <begin position="1"/>
        <end position="27"/>
    </location>
</feature>
<reference evidence="2 3" key="1">
    <citation type="submission" date="2018-06" db="EMBL/GenBank/DDBJ databases">
        <title>Comparative genomics reveals the genomic features of Rhizophagus irregularis, R. cerebriforme, R. diaphanum and Gigaspora rosea, and their symbiotic lifestyle signature.</title>
        <authorList>
            <person name="Morin E."/>
            <person name="San Clemente H."/>
            <person name="Chen E.C.H."/>
            <person name="De La Providencia I."/>
            <person name="Hainaut M."/>
            <person name="Kuo A."/>
            <person name="Kohler A."/>
            <person name="Murat C."/>
            <person name="Tang N."/>
            <person name="Roy S."/>
            <person name="Loubradou J."/>
            <person name="Henrissat B."/>
            <person name="Grigoriev I.V."/>
            <person name="Corradi N."/>
            <person name="Roux C."/>
            <person name="Martin F.M."/>
        </authorList>
    </citation>
    <scope>NUCLEOTIDE SEQUENCE [LARGE SCALE GENOMIC DNA]</scope>
    <source>
        <strain evidence="2 3">DAOM 227022</strain>
    </source>
</reference>